<reference evidence="3" key="1">
    <citation type="journal article" date="2019" name="Int. J. Syst. Evol. Microbiol.">
        <title>The Global Catalogue of Microorganisms (GCM) 10K type strain sequencing project: providing services to taxonomists for standard genome sequencing and annotation.</title>
        <authorList>
            <consortium name="The Broad Institute Genomics Platform"/>
            <consortium name="The Broad Institute Genome Sequencing Center for Infectious Disease"/>
            <person name="Wu L."/>
            <person name="Ma J."/>
        </authorList>
    </citation>
    <scope>NUCLEOTIDE SEQUENCE [LARGE SCALE GENOMIC DNA]</scope>
    <source>
        <strain evidence="3">CGMCC 4.7177</strain>
    </source>
</reference>
<keyword evidence="1" id="KW-0560">Oxidoreductase</keyword>
<name>A0ABW4SGE1_9BACL</name>
<dbReference type="EMBL" id="JBHUGI010000024">
    <property type="protein sequence ID" value="MFD1928035.1"/>
    <property type="molecule type" value="Genomic_DNA"/>
</dbReference>
<proteinExistence type="predicted"/>
<accession>A0ABW4SGE1</accession>
<dbReference type="Pfam" id="PF13510">
    <property type="entry name" value="Fer2_4"/>
    <property type="match status" value="1"/>
</dbReference>
<dbReference type="InterPro" id="IPR036010">
    <property type="entry name" value="2Fe-2S_ferredoxin-like_sf"/>
</dbReference>
<dbReference type="RefSeq" id="WP_381537030.1">
    <property type="nucleotide sequence ID" value="NZ_JBHUGI010000024.1"/>
</dbReference>
<dbReference type="Gene3D" id="3.10.20.440">
    <property type="entry name" value="2Fe-2S iron-sulphur cluster binding domain, sarcosine oxidase, alpha subunit, N-terminal domain"/>
    <property type="match status" value="1"/>
</dbReference>
<sequence>MRILTHPLFGSLRKERITFTFNEVNYEAIEGESIAAALLANNIRTIRYSEKLNMPRGIYCGIGNCYECRATVNGQRSVRTCITNVEEHMQIHTQGQENS</sequence>
<evidence type="ECO:0000313" key="3">
    <source>
        <dbReference type="Proteomes" id="UP001597218"/>
    </source>
</evidence>
<dbReference type="Proteomes" id="UP001597218">
    <property type="component" value="Unassembled WGS sequence"/>
</dbReference>
<dbReference type="InterPro" id="IPR042204">
    <property type="entry name" value="2Fe-2S-bd_N"/>
</dbReference>
<evidence type="ECO:0000256" key="1">
    <source>
        <dbReference type="ARBA" id="ARBA00023002"/>
    </source>
</evidence>
<gene>
    <name evidence="2" type="ORF">ACFSFY_08190</name>
</gene>
<comment type="caution">
    <text evidence="2">The sequence shown here is derived from an EMBL/GenBank/DDBJ whole genome shotgun (WGS) entry which is preliminary data.</text>
</comment>
<dbReference type="SUPFAM" id="SSF54292">
    <property type="entry name" value="2Fe-2S ferredoxin-like"/>
    <property type="match status" value="1"/>
</dbReference>
<evidence type="ECO:0000313" key="2">
    <source>
        <dbReference type="EMBL" id="MFD1928035.1"/>
    </source>
</evidence>
<keyword evidence="3" id="KW-1185">Reference proteome</keyword>
<protein>
    <submittedName>
        <fullName evidence="2">(2Fe-2S)-binding protein</fullName>
    </submittedName>
</protein>
<organism evidence="2 3">
    <name type="scientific">Sporosarcina siberiensis</name>
    <dbReference type="NCBI Taxonomy" id="1365606"/>
    <lineage>
        <taxon>Bacteria</taxon>
        <taxon>Bacillati</taxon>
        <taxon>Bacillota</taxon>
        <taxon>Bacilli</taxon>
        <taxon>Bacillales</taxon>
        <taxon>Caryophanaceae</taxon>
        <taxon>Sporosarcina</taxon>
    </lineage>
</organism>